<organism evidence="6 7">
    <name type="scientific">Candidatus Saganbacteria bacterium CG08_land_8_20_14_0_20_45_16</name>
    <dbReference type="NCBI Taxonomy" id="2014293"/>
    <lineage>
        <taxon>Bacteria</taxon>
        <taxon>Bacillati</taxon>
        <taxon>Saganbacteria</taxon>
    </lineage>
</organism>
<evidence type="ECO:0000256" key="3">
    <source>
        <dbReference type="ARBA" id="ARBA00023274"/>
    </source>
</evidence>
<sequence>MPVPKKRHSNCRQGKRRASNYRLTPLASTRCPACGAATLPHHVCSACGSYKDRQVKKIKDKSAKKAKGKEKE</sequence>
<keyword evidence="2 5" id="KW-0689">Ribosomal protein</keyword>
<protein>
    <recommendedName>
        <fullName evidence="4 5">Large ribosomal subunit protein bL32</fullName>
    </recommendedName>
</protein>
<dbReference type="GO" id="GO:0015934">
    <property type="term" value="C:large ribosomal subunit"/>
    <property type="evidence" value="ECO:0007669"/>
    <property type="project" value="InterPro"/>
</dbReference>
<dbReference type="InterPro" id="IPR011332">
    <property type="entry name" value="Ribosomal_zn-bd"/>
</dbReference>
<dbReference type="Proteomes" id="UP000231343">
    <property type="component" value="Unassembled WGS sequence"/>
</dbReference>
<name>A0A2H0Y079_UNCSA</name>
<gene>
    <name evidence="5" type="primary">rpmF</name>
    <name evidence="6" type="ORF">COT42_02420</name>
</gene>
<dbReference type="Pfam" id="PF01783">
    <property type="entry name" value="Ribosomal_L32p"/>
    <property type="match status" value="1"/>
</dbReference>
<dbReference type="PANTHER" id="PTHR35534:SF1">
    <property type="entry name" value="LARGE RIBOSOMAL SUBUNIT PROTEIN BL32"/>
    <property type="match status" value="1"/>
</dbReference>
<evidence type="ECO:0000256" key="1">
    <source>
        <dbReference type="ARBA" id="ARBA00008560"/>
    </source>
</evidence>
<dbReference type="GO" id="GO:0003735">
    <property type="term" value="F:structural constituent of ribosome"/>
    <property type="evidence" value="ECO:0007669"/>
    <property type="project" value="InterPro"/>
</dbReference>
<dbReference type="InterPro" id="IPR002677">
    <property type="entry name" value="Ribosomal_bL32"/>
</dbReference>
<dbReference type="HAMAP" id="MF_00340">
    <property type="entry name" value="Ribosomal_bL32"/>
    <property type="match status" value="1"/>
</dbReference>
<evidence type="ECO:0000256" key="2">
    <source>
        <dbReference type="ARBA" id="ARBA00022980"/>
    </source>
</evidence>
<keyword evidence="3 5" id="KW-0687">Ribonucleoprotein</keyword>
<proteinExistence type="inferred from homology"/>
<comment type="caution">
    <text evidence="6">The sequence shown here is derived from an EMBL/GenBank/DDBJ whole genome shotgun (WGS) entry which is preliminary data.</text>
</comment>
<evidence type="ECO:0000313" key="6">
    <source>
        <dbReference type="EMBL" id="PIS30817.1"/>
    </source>
</evidence>
<dbReference type="NCBIfam" id="TIGR01031">
    <property type="entry name" value="rpmF_bact"/>
    <property type="match status" value="1"/>
</dbReference>
<evidence type="ECO:0000256" key="4">
    <source>
        <dbReference type="ARBA" id="ARBA00035178"/>
    </source>
</evidence>
<reference evidence="6 7" key="1">
    <citation type="submission" date="2017-09" db="EMBL/GenBank/DDBJ databases">
        <title>Depth-based differentiation of microbial function through sediment-hosted aquifers and enrichment of novel symbionts in the deep terrestrial subsurface.</title>
        <authorList>
            <person name="Probst A.J."/>
            <person name="Ladd B."/>
            <person name="Jarett J.K."/>
            <person name="Geller-Mcgrath D.E."/>
            <person name="Sieber C.M."/>
            <person name="Emerson J.B."/>
            <person name="Anantharaman K."/>
            <person name="Thomas B.C."/>
            <person name="Malmstrom R."/>
            <person name="Stieglmeier M."/>
            <person name="Klingl A."/>
            <person name="Woyke T."/>
            <person name="Ryan C.M."/>
            <person name="Banfield J.F."/>
        </authorList>
    </citation>
    <scope>NUCLEOTIDE SEQUENCE [LARGE SCALE GENOMIC DNA]</scope>
    <source>
        <strain evidence="6">CG08_land_8_20_14_0_20_45_16</strain>
    </source>
</reference>
<accession>A0A2H0Y079</accession>
<dbReference type="SUPFAM" id="SSF57829">
    <property type="entry name" value="Zn-binding ribosomal proteins"/>
    <property type="match status" value="1"/>
</dbReference>
<dbReference type="EMBL" id="PEYM01000048">
    <property type="protein sequence ID" value="PIS30817.1"/>
    <property type="molecule type" value="Genomic_DNA"/>
</dbReference>
<dbReference type="PANTHER" id="PTHR35534">
    <property type="entry name" value="50S RIBOSOMAL PROTEIN L32"/>
    <property type="match status" value="1"/>
</dbReference>
<dbReference type="GO" id="GO:0006412">
    <property type="term" value="P:translation"/>
    <property type="evidence" value="ECO:0007669"/>
    <property type="project" value="UniProtKB-UniRule"/>
</dbReference>
<evidence type="ECO:0000313" key="7">
    <source>
        <dbReference type="Proteomes" id="UP000231343"/>
    </source>
</evidence>
<comment type="similarity">
    <text evidence="1 5">Belongs to the bacterial ribosomal protein bL32 family.</text>
</comment>
<dbReference type="AlphaFoldDB" id="A0A2H0Y079"/>
<evidence type="ECO:0000256" key="5">
    <source>
        <dbReference type="HAMAP-Rule" id="MF_00340"/>
    </source>
</evidence>
<dbReference type="InterPro" id="IPR044957">
    <property type="entry name" value="Ribosomal_bL32_bact"/>
</dbReference>